<dbReference type="InterPro" id="IPR015797">
    <property type="entry name" value="NUDIX_hydrolase-like_dom_sf"/>
</dbReference>
<evidence type="ECO:0000259" key="1">
    <source>
        <dbReference type="Pfam" id="PF00293"/>
    </source>
</evidence>
<sequence length="157" mass="17588">MPTIDHEKIILQSQRFSVVRQTIDFDGKKHEQEQVIMGSGIALLILDPNNNVSMVREWRSSVNGYITQIPGGYAGSEDEQKLHDAARQEALEELGIKEATSLVRIKSFMPVGGMRGKLHIFFMNDAHDSLPQALEPAEDVSIVKLPLKEAYNRFVLG</sequence>
<dbReference type="Pfam" id="PF00293">
    <property type="entry name" value="NUDIX"/>
    <property type="match status" value="1"/>
</dbReference>
<protein>
    <recommendedName>
        <fullName evidence="1">Nudix hydrolase domain-containing protein</fullName>
    </recommendedName>
</protein>
<reference evidence="3" key="1">
    <citation type="submission" date="2017-09" db="EMBL/GenBank/DDBJ databases">
        <title>Depth-based differentiation of microbial function through sediment-hosted aquifers and enrichment of novel symbionts in the deep terrestrial subsurface.</title>
        <authorList>
            <person name="Probst A.J."/>
            <person name="Ladd B."/>
            <person name="Jarett J.K."/>
            <person name="Geller-Mcgrath D.E."/>
            <person name="Sieber C.M.K."/>
            <person name="Emerson J.B."/>
            <person name="Anantharaman K."/>
            <person name="Thomas B.C."/>
            <person name="Malmstrom R."/>
            <person name="Stieglmeier M."/>
            <person name="Klingl A."/>
            <person name="Woyke T."/>
            <person name="Ryan C.M."/>
            <person name="Banfield J.F."/>
        </authorList>
    </citation>
    <scope>NUCLEOTIDE SEQUENCE [LARGE SCALE GENOMIC DNA]</scope>
</reference>
<dbReference type="Gene3D" id="3.90.79.10">
    <property type="entry name" value="Nucleoside Triphosphate Pyrophosphohydrolase"/>
    <property type="match status" value="1"/>
</dbReference>
<name>A0A2M8KSV5_9BACT</name>
<gene>
    <name evidence="2" type="ORF">COU88_01885</name>
</gene>
<feature type="domain" description="Nudix hydrolase" evidence="1">
    <location>
        <begin position="40"/>
        <end position="150"/>
    </location>
</feature>
<evidence type="ECO:0000313" key="2">
    <source>
        <dbReference type="EMBL" id="PJE63007.1"/>
    </source>
</evidence>
<accession>A0A2M8KSV5</accession>
<organism evidence="2 3">
    <name type="scientific">Candidatus Roizmanbacteria bacterium CG10_big_fil_rev_8_21_14_0_10_39_6</name>
    <dbReference type="NCBI Taxonomy" id="1974853"/>
    <lineage>
        <taxon>Bacteria</taxon>
        <taxon>Candidatus Roizmaniibacteriota</taxon>
    </lineage>
</organism>
<dbReference type="CDD" id="cd03424">
    <property type="entry name" value="NUDIX_ADPRase_Nudt5_UGPPase_Nudt14"/>
    <property type="match status" value="1"/>
</dbReference>
<dbReference type="Proteomes" id="UP000229554">
    <property type="component" value="Unassembled WGS sequence"/>
</dbReference>
<dbReference type="SUPFAM" id="SSF55811">
    <property type="entry name" value="Nudix"/>
    <property type="match status" value="1"/>
</dbReference>
<proteinExistence type="predicted"/>
<dbReference type="InterPro" id="IPR000086">
    <property type="entry name" value="NUDIX_hydrolase_dom"/>
</dbReference>
<evidence type="ECO:0000313" key="3">
    <source>
        <dbReference type="Proteomes" id="UP000229554"/>
    </source>
</evidence>
<dbReference type="EMBL" id="PFED01000082">
    <property type="protein sequence ID" value="PJE63007.1"/>
    <property type="molecule type" value="Genomic_DNA"/>
</dbReference>
<dbReference type="AlphaFoldDB" id="A0A2M8KSV5"/>
<comment type="caution">
    <text evidence="2">The sequence shown here is derived from an EMBL/GenBank/DDBJ whole genome shotgun (WGS) entry which is preliminary data.</text>
</comment>
<feature type="non-terminal residue" evidence="2">
    <location>
        <position position="157"/>
    </location>
</feature>